<dbReference type="SMART" id="SM00355">
    <property type="entry name" value="ZnF_C2H2"/>
    <property type="match status" value="3"/>
</dbReference>
<dbReference type="InterPro" id="IPR013087">
    <property type="entry name" value="Znf_C2H2_type"/>
</dbReference>
<dbReference type="InterPro" id="IPR036236">
    <property type="entry name" value="Znf_C2H2_sf"/>
</dbReference>
<evidence type="ECO:0000256" key="2">
    <source>
        <dbReference type="ARBA" id="ARBA00004123"/>
    </source>
</evidence>
<comment type="similarity">
    <text evidence="3">Belongs to the krueppel C2H2-type zinc-finger protein family.</text>
</comment>
<comment type="function">
    <text evidence="1">May be involved in transcriptional regulation.</text>
</comment>
<dbReference type="GO" id="GO:0005634">
    <property type="term" value="C:nucleus"/>
    <property type="evidence" value="ECO:0007669"/>
    <property type="project" value="UniProtKB-SubCell"/>
</dbReference>
<dbReference type="FunFam" id="3.30.160.60:FF:001134">
    <property type="entry name" value="Zinc finger protein 70"/>
    <property type="match status" value="1"/>
</dbReference>
<keyword evidence="16" id="KW-1185">Reference proteome</keyword>
<dbReference type="Pfam" id="PF00096">
    <property type="entry name" value="zf-C2H2"/>
    <property type="match status" value="3"/>
</dbReference>
<organism evidence="15 16">
    <name type="scientific">Monopterus albus</name>
    <name type="common">Swamp eel</name>
    <dbReference type="NCBI Taxonomy" id="43700"/>
    <lineage>
        <taxon>Eukaryota</taxon>
        <taxon>Metazoa</taxon>
        <taxon>Chordata</taxon>
        <taxon>Craniata</taxon>
        <taxon>Vertebrata</taxon>
        <taxon>Euteleostomi</taxon>
        <taxon>Actinopterygii</taxon>
        <taxon>Neopterygii</taxon>
        <taxon>Teleostei</taxon>
        <taxon>Neoteleostei</taxon>
        <taxon>Acanthomorphata</taxon>
        <taxon>Anabantaria</taxon>
        <taxon>Synbranchiformes</taxon>
        <taxon>Synbranchidae</taxon>
        <taxon>Monopterus</taxon>
    </lineage>
</organism>
<evidence type="ECO:0000256" key="4">
    <source>
        <dbReference type="ARBA" id="ARBA00022723"/>
    </source>
</evidence>
<evidence type="ECO:0000256" key="3">
    <source>
        <dbReference type="ARBA" id="ARBA00006991"/>
    </source>
</evidence>
<dbReference type="FunFam" id="3.30.160.60:FF:002343">
    <property type="entry name" value="Zinc finger protein 33A"/>
    <property type="match status" value="1"/>
</dbReference>
<keyword evidence="6 12" id="KW-0863">Zinc-finger</keyword>
<evidence type="ECO:0000313" key="15">
    <source>
        <dbReference type="Ensembl" id="ENSMALP00000017464.1"/>
    </source>
</evidence>
<reference evidence="15" key="1">
    <citation type="submission" date="2025-08" db="UniProtKB">
        <authorList>
            <consortium name="Ensembl"/>
        </authorList>
    </citation>
    <scope>IDENTIFICATION</scope>
</reference>
<keyword evidence="8" id="KW-0805">Transcription regulation</keyword>
<feature type="compositionally biased region" description="Polar residues" evidence="13">
    <location>
        <begin position="21"/>
        <end position="40"/>
    </location>
</feature>
<accession>A0A3Q3JE76</accession>
<dbReference type="GO" id="GO:0008270">
    <property type="term" value="F:zinc ion binding"/>
    <property type="evidence" value="ECO:0007669"/>
    <property type="project" value="UniProtKB-KW"/>
</dbReference>
<dbReference type="Ensembl" id="ENSMALT00000017805.1">
    <property type="protein sequence ID" value="ENSMALP00000017464.1"/>
    <property type="gene ID" value="ENSMALG00000012155.1"/>
</dbReference>
<sequence>MWTIHTDSFWPAHRKRKSGPASLTSEVTHYQHGDSGSASNAEPKPKRRQTPSHPRTDRKPYVCKRCGKGFKQSSNLNVHLRTHTGERPYVCKICGNGFKQSSNLEVHLRNHTGERPYFCKTCGKGFYMTAHMKRHLRIQTG</sequence>
<keyword evidence="11" id="KW-0539">Nucleus</keyword>
<evidence type="ECO:0000259" key="14">
    <source>
        <dbReference type="PROSITE" id="PS50157"/>
    </source>
</evidence>
<evidence type="ECO:0000256" key="11">
    <source>
        <dbReference type="ARBA" id="ARBA00023242"/>
    </source>
</evidence>
<dbReference type="GO" id="GO:0010468">
    <property type="term" value="P:regulation of gene expression"/>
    <property type="evidence" value="ECO:0007669"/>
    <property type="project" value="TreeGrafter"/>
</dbReference>
<evidence type="ECO:0000256" key="1">
    <source>
        <dbReference type="ARBA" id="ARBA00003767"/>
    </source>
</evidence>
<evidence type="ECO:0000256" key="12">
    <source>
        <dbReference type="PROSITE-ProRule" id="PRU00042"/>
    </source>
</evidence>
<keyword evidence="9" id="KW-0238">DNA-binding</keyword>
<keyword evidence="10" id="KW-0804">Transcription</keyword>
<evidence type="ECO:0000256" key="13">
    <source>
        <dbReference type="SAM" id="MobiDB-lite"/>
    </source>
</evidence>
<dbReference type="Proteomes" id="UP000261600">
    <property type="component" value="Unplaced"/>
</dbReference>
<feature type="domain" description="C2H2-type" evidence="14">
    <location>
        <begin position="117"/>
        <end position="141"/>
    </location>
</feature>
<keyword evidence="4" id="KW-0479">Metal-binding</keyword>
<dbReference type="SUPFAM" id="SSF57667">
    <property type="entry name" value="beta-beta-alpha zinc fingers"/>
    <property type="match status" value="2"/>
</dbReference>
<dbReference type="AlphaFoldDB" id="A0A3Q3JE76"/>
<dbReference type="PANTHER" id="PTHR16515:SF49">
    <property type="entry name" value="GASTRULA ZINC FINGER PROTEIN XLCGF49.1-LIKE-RELATED"/>
    <property type="match status" value="1"/>
</dbReference>
<dbReference type="PROSITE" id="PS50157">
    <property type="entry name" value="ZINC_FINGER_C2H2_2"/>
    <property type="match status" value="3"/>
</dbReference>
<reference evidence="15" key="2">
    <citation type="submission" date="2025-09" db="UniProtKB">
        <authorList>
            <consortium name="Ensembl"/>
        </authorList>
    </citation>
    <scope>IDENTIFICATION</scope>
</reference>
<dbReference type="PANTHER" id="PTHR16515">
    <property type="entry name" value="PR DOMAIN ZINC FINGER PROTEIN"/>
    <property type="match status" value="1"/>
</dbReference>
<evidence type="ECO:0000256" key="7">
    <source>
        <dbReference type="ARBA" id="ARBA00022833"/>
    </source>
</evidence>
<evidence type="ECO:0000256" key="5">
    <source>
        <dbReference type="ARBA" id="ARBA00022737"/>
    </source>
</evidence>
<feature type="domain" description="C2H2-type" evidence="14">
    <location>
        <begin position="61"/>
        <end position="88"/>
    </location>
</feature>
<feature type="domain" description="C2H2-type" evidence="14">
    <location>
        <begin position="89"/>
        <end position="116"/>
    </location>
</feature>
<comment type="subcellular location">
    <subcellularLocation>
        <location evidence="2">Nucleus</location>
    </subcellularLocation>
</comment>
<evidence type="ECO:0000256" key="9">
    <source>
        <dbReference type="ARBA" id="ARBA00023125"/>
    </source>
</evidence>
<keyword evidence="7" id="KW-0862">Zinc</keyword>
<dbReference type="InterPro" id="IPR050331">
    <property type="entry name" value="Zinc_finger"/>
</dbReference>
<proteinExistence type="inferred from homology"/>
<dbReference type="Gene3D" id="3.30.160.60">
    <property type="entry name" value="Classic Zinc Finger"/>
    <property type="match status" value="3"/>
</dbReference>
<keyword evidence="5" id="KW-0677">Repeat</keyword>
<dbReference type="GO" id="GO:0003677">
    <property type="term" value="F:DNA binding"/>
    <property type="evidence" value="ECO:0007669"/>
    <property type="project" value="UniProtKB-KW"/>
</dbReference>
<protein>
    <recommendedName>
        <fullName evidence="14">C2H2-type domain-containing protein</fullName>
    </recommendedName>
</protein>
<evidence type="ECO:0000256" key="10">
    <source>
        <dbReference type="ARBA" id="ARBA00023163"/>
    </source>
</evidence>
<evidence type="ECO:0000256" key="8">
    <source>
        <dbReference type="ARBA" id="ARBA00023015"/>
    </source>
</evidence>
<feature type="region of interest" description="Disordered" evidence="13">
    <location>
        <begin position="13"/>
        <end position="60"/>
    </location>
</feature>
<dbReference type="FunFam" id="3.30.160.60:FF:000690">
    <property type="entry name" value="Zinc finger protein 354C"/>
    <property type="match status" value="1"/>
</dbReference>
<name>A0A3Q3JE76_MONAL</name>
<dbReference type="PROSITE" id="PS00028">
    <property type="entry name" value="ZINC_FINGER_C2H2_1"/>
    <property type="match status" value="2"/>
</dbReference>
<evidence type="ECO:0000313" key="16">
    <source>
        <dbReference type="Proteomes" id="UP000261600"/>
    </source>
</evidence>
<evidence type="ECO:0000256" key="6">
    <source>
        <dbReference type="ARBA" id="ARBA00022771"/>
    </source>
</evidence>